<dbReference type="Pfam" id="PF05050">
    <property type="entry name" value="Methyltransf_21"/>
    <property type="match status" value="1"/>
</dbReference>
<dbReference type="NCBIfam" id="TIGR01444">
    <property type="entry name" value="fkbM_fam"/>
    <property type="match status" value="1"/>
</dbReference>
<protein>
    <recommendedName>
        <fullName evidence="1">Methyltransferase FkbM domain-containing protein</fullName>
    </recommendedName>
</protein>
<dbReference type="InterPro" id="IPR029063">
    <property type="entry name" value="SAM-dependent_MTases_sf"/>
</dbReference>
<dbReference type="AlphaFoldDB" id="A0A0F9GKB9"/>
<reference evidence="2" key="1">
    <citation type="journal article" date="2015" name="Nature">
        <title>Complex archaea that bridge the gap between prokaryotes and eukaryotes.</title>
        <authorList>
            <person name="Spang A."/>
            <person name="Saw J.H."/>
            <person name="Jorgensen S.L."/>
            <person name="Zaremba-Niedzwiedzka K."/>
            <person name="Martijn J."/>
            <person name="Lind A.E."/>
            <person name="van Eijk R."/>
            <person name="Schleper C."/>
            <person name="Guy L."/>
            <person name="Ettema T.J."/>
        </authorList>
    </citation>
    <scope>NUCLEOTIDE SEQUENCE</scope>
</reference>
<dbReference type="Gene3D" id="3.40.50.150">
    <property type="entry name" value="Vaccinia Virus protein VP39"/>
    <property type="match status" value="1"/>
</dbReference>
<accession>A0A0F9GKB9</accession>
<organism evidence="2">
    <name type="scientific">marine sediment metagenome</name>
    <dbReference type="NCBI Taxonomy" id="412755"/>
    <lineage>
        <taxon>unclassified sequences</taxon>
        <taxon>metagenomes</taxon>
        <taxon>ecological metagenomes</taxon>
    </lineage>
</organism>
<dbReference type="SUPFAM" id="SSF53335">
    <property type="entry name" value="S-adenosyl-L-methionine-dependent methyltransferases"/>
    <property type="match status" value="1"/>
</dbReference>
<gene>
    <name evidence="2" type="ORF">LCGC14_2172850</name>
</gene>
<name>A0A0F9GKB9_9ZZZZ</name>
<comment type="caution">
    <text evidence="2">The sequence shown here is derived from an EMBL/GenBank/DDBJ whole genome shotgun (WGS) entry which is preliminary data.</text>
</comment>
<evidence type="ECO:0000259" key="1">
    <source>
        <dbReference type="Pfam" id="PF05050"/>
    </source>
</evidence>
<dbReference type="EMBL" id="LAZR01028088">
    <property type="protein sequence ID" value="KKL63662.1"/>
    <property type="molecule type" value="Genomic_DNA"/>
</dbReference>
<feature type="domain" description="Methyltransferase FkbM" evidence="1">
    <location>
        <begin position="63"/>
        <end position="210"/>
    </location>
</feature>
<proteinExistence type="predicted"/>
<evidence type="ECO:0000313" key="2">
    <source>
        <dbReference type="EMBL" id="KKL63662.1"/>
    </source>
</evidence>
<dbReference type="InterPro" id="IPR006342">
    <property type="entry name" value="FkbM_mtfrase"/>
</dbReference>
<sequence>MVNVKINGKWDILLPKHRADRPDWYTEKGWERKRLDSMHKHLGKNDVMFYIGAEEGEMPALCQMWGAKVAMFEPNPKVWPNIKYIWDVNKLEAPLFCYQGFASDRTNDDRDHNFHKFPECVNGEVIGDHSFMELRNRNTYEVKVDDVPLIPTALSIDVEGSEWQVLKGAEKTLKKHHPKIWLSLHPEFMYEHFKLYAYDCRNWIKDRGYKEILIDYQHEVHLLYLPL</sequence>